<organism evidence="3 4">
    <name type="scientific">Owenia fusiformis</name>
    <name type="common">Polychaete worm</name>
    <dbReference type="NCBI Taxonomy" id="6347"/>
    <lineage>
        <taxon>Eukaryota</taxon>
        <taxon>Metazoa</taxon>
        <taxon>Spiralia</taxon>
        <taxon>Lophotrochozoa</taxon>
        <taxon>Annelida</taxon>
        <taxon>Polychaeta</taxon>
        <taxon>Sedentaria</taxon>
        <taxon>Canalipalpata</taxon>
        <taxon>Sabellida</taxon>
        <taxon>Oweniida</taxon>
        <taxon>Oweniidae</taxon>
        <taxon>Owenia</taxon>
    </lineage>
</organism>
<dbReference type="OrthoDB" id="6327790at2759"/>
<keyword evidence="2" id="KW-0325">Glycoprotein</keyword>
<protein>
    <submittedName>
        <fullName evidence="3">Uncharacterized protein</fullName>
    </submittedName>
</protein>
<evidence type="ECO:0000256" key="1">
    <source>
        <dbReference type="ARBA" id="ARBA00022729"/>
    </source>
</evidence>
<keyword evidence="4" id="KW-1185">Reference proteome</keyword>
<dbReference type="PANTHER" id="PTHR10680">
    <property type="entry name" value="PEPTIDYL-GLYCINE ALPHA-AMIDATING MONOOXYGENASE"/>
    <property type="match status" value="1"/>
</dbReference>
<dbReference type="GO" id="GO:0005576">
    <property type="term" value="C:extracellular region"/>
    <property type="evidence" value="ECO:0007669"/>
    <property type="project" value="TreeGrafter"/>
</dbReference>
<comment type="caution">
    <text evidence="3">The sequence shown here is derived from an EMBL/GenBank/DDBJ whole genome shotgun (WGS) entry which is preliminary data.</text>
</comment>
<sequence length="265" mass="29660">MEISYGFRFIWSTEYFSNGSQVMVVNDKDGSTKAVLCDQQCEVTAVLVELSKVWHATCSPNNIAAVTCMISGVAMVKLFNNEGKHIKDIKLPYITIPSVVAFVNQGKGLLVADNENNSIYQIDVETEGAKKRKHEHKFQSIEDMSVNDNNDLFVVDYKGQSISCFKESGELIFDYNTDSDDDNDDFRPKSICVDKLGCVIVADMINQKTKLLNSDGNFLRDLTRAEDAISYPIYVSMNHRGQVTMVTNVIGMPGVYTVTYRPSIQ</sequence>
<evidence type="ECO:0000313" key="3">
    <source>
        <dbReference type="EMBL" id="CAH1780110.1"/>
    </source>
</evidence>
<gene>
    <name evidence="3" type="ORF">OFUS_LOCUS6845</name>
</gene>
<keyword evidence="1" id="KW-0732">Signal</keyword>
<evidence type="ECO:0000313" key="4">
    <source>
        <dbReference type="Proteomes" id="UP000749559"/>
    </source>
</evidence>
<dbReference type="Proteomes" id="UP000749559">
    <property type="component" value="Unassembled WGS sequence"/>
</dbReference>
<dbReference type="InterPro" id="IPR011042">
    <property type="entry name" value="6-blade_b-propeller_TolB-like"/>
</dbReference>
<dbReference type="PANTHER" id="PTHR10680:SF14">
    <property type="entry name" value="PEPTIDYL-GLYCINE ALPHA-AMIDATING MONOOXYGENASE"/>
    <property type="match status" value="1"/>
</dbReference>
<name>A0A8S4NGW0_OWEFU</name>
<evidence type="ECO:0000256" key="2">
    <source>
        <dbReference type="ARBA" id="ARBA00023180"/>
    </source>
</evidence>
<dbReference type="SUPFAM" id="SSF101898">
    <property type="entry name" value="NHL repeat"/>
    <property type="match status" value="1"/>
</dbReference>
<proteinExistence type="predicted"/>
<dbReference type="Gene3D" id="2.120.10.30">
    <property type="entry name" value="TolB, C-terminal domain"/>
    <property type="match status" value="1"/>
</dbReference>
<dbReference type="AlphaFoldDB" id="A0A8S4NGW0"/>
<accession>A0A8S4NGW0</accession>
<reference evidence="3" key="1">
    <citation type="submission" date="2022-03" db="EMBL/GenBank/DDBJ databases">
        <authorList>
            <person name="Martin C."/>
        </authorList>
    </citation>
    <scope>NUCLEOTIDE SEQUENCE</scope>
</reference>
<dbReference type="EMBL" id="CAIIXF020000003">
    <property type="protein sequence ID" value="CAH1780110.1"/>
    <property type="molecule type" value="Genomic_DNA"/>
</dbReference>